<evidence type="ECO:0000313" key="2">
    <source>
        <dbReference type="Proteomes" id="UP000006035"/>
    </source>
</evidence>
<dbReference type="InterPro" id="IPR006724">
    <property type="entry name" value="Phage_TTP"/>
</dbReference>
<evidence type="ECO:0000313" key="1">
    <source>
        <dbReference type="EMBL" id="EGS37967.1"/>
    </source>
</evidence>
<proteinExistence type="predicted"/>
<protein>
    <submittedName>
        <fullName evidence="1">Phage major tail protein</fullName>
    </submittedName>
</protein>
<sequence>MAGMSVKGIDFVMGGITDDKGVLITDPDKGGLGAAGIALWDGDGDGATTANVTALEEAGQQQYANNKVKRINHGVPTPQLALTMLDIPFDDASKMVGYGAVNGGRVLGSKKPHVAILLATHDFDGNWFFEGFANGEMIIPTRNHGTSNKNETDSNAAFTYQAMAPIPNNVFLNVDGSQQSYKMYNTGDSKSWKGYDVMLAEVFGGYKGDNPMASYIQATGTDSFTNTNQADVNKPTA</sequence>
<dbReference type="Proteomes" id="UP000006035">
    <property type="component" value="Unassembled WGS sequence"/>
</dbReference>
<reference evidence="1 2" key="1">
    <citation type="submission" date="2011-05" db="EMBL/GenBank/DDBJ databases">
        <authorList>
            <person name="Durkin A.S."/>
            <person name="Kim M."/>
            <person name="Radune D."/>
            <person name="Hostetler J."/>
            <person name="Torralba M."/>
            <person name="Gillis M."/>
            <person name="Methe B."/>
            <person name="Sutton G."/>
            <person name="Nelson K.E."/>
        </authorList>
    </citation>
    <scope>NUCLEOTIDE SEQUENCE [LARGE SCALE GENOMIC DNA]</scope>
    <source>
        <strain evidence="1 2">F0423</strain>
    </source>
</reference>
<dbReference type="RefSeq" id="WP_003715157.1">
    <property type="nucleotide sequence ID" value="NZ_AFTL01000009.1"/>
</dbReference>
<comment type="caution">
    <text evidence="1">The sequence shown here is derived from an EMBL/GenBank/DDBJ whole genome shotgun (WGS) entry which is preliminary data.</text>
</comment>
<accession>A0ABN0D6C1</accession>
<keyword evidence="2" id="KW-1185">Reference proteome</keyword>
<dbReference type="Pfam" id="PF04630">
    <property type="entry name" value="Phage_TTP_1"/>
    <property type="match status" value="1"/>
</dbReference>
<gene>
    <name evidence="1" type="ORF">HMPREF9102_0416</name>
</gene>
<organism evidence="1 2">
    <name type="scientific">Limosilactobacillus oris F0423</name>
    <dbReference type="NCBI Taxonomy" id="944562"/>
    <lineage>
        <taxon>Bacteria</taxon>
        <taxon>Bacillati</taxon>
        <taxon>Bacillota</taxon>
        <taxon>Bacilli</taxon>
        <taxon>Lactobacillales</taxon>
        <taxon>Lactobacillaceae</taxon>
        <taxon>Limosilactobacillus</taxon>
    </lineage>
</organism>
<dbReference type="EMBL" id="AFTL01000009">
    <property type="protein sequence ID" value="EGS37967.1"/>
    <property type="molecule type" value="Genomic_DNA"/>
</dbReference>
<name>A0ABN0D6C1_9LACO</name>